<reference evidence="2" key="2">
    <citation type="journal article" date="2021" name="PeerJ">
        <title>Extensive microbial diversity within the chicken gut microbiome revealed by metagenomics and culture.</title>
        <authorList>
            <person name="Gilroy R."/>
            <person name="Ravi A."/>
            <person name="Getino M."/>
            <person name="Pursley I."/>
            <person name="Horton D.L."/>
            <person name="Alikhan N.F."/>
            <person name="Baker D."/>
            <person name="Gharbi K."/>
            <person name="Hall N."/>
            <person name="Watson M."/>
            <person name="Adriaenssens E.M."/>
            <person name="Foster-Nyarko E."/>
            <person name="Jarju S."/>
            <person name="Secka A."/>
            <person name="Antonio M."/>
            <person name="Oren A."/>
            <person name="Chaudhuri R.R."/>
            <person name="La Ragione R."/>
            <person name="Hildebrand F."/>
            <person name="Pallen M.J."/>
        </authorList>
    </citation>
    <scope>NUCLEOTIDE SEQUENCE</scope>
    <source>
        <strain evidence="2">6919</strain>
    </source>
</reference>
<evidence type="ECO:0000313" key="2">
    <source>
        <dbReference type="EMBL" id="MBO8476466.1"/>
    </source>
</evidence>
<dbReference type="Proteomes" id="UP000823598">
    <property type="component" value="Unassembled WGS sequence"/>
</dbReference>
<keyword evidence="1" id="KW-0732">Signal</keyword>
<feature type="signal peptide" evidence="1">
    <location>
        <begin position="1"/>
        <end position="22"/>
    </location>
</feature>
<gene>
    <name evidence="2" type="ORF">IAB88_05680</name>
</gene>
<organism evidence="2 3">
    <name type="scientific">Candidatus Limisoma faecipullorum</name>
    <dbReference type="NCBI Taxonomy" id="2840854"/>
    <lineage>
        <taxon>Bacteria</taxon>
        <taxon>Pseudomonadati</taxon>
        <taxon>Bacteroidota</taxon>
        <taxon>Bacteroidia</taxon>
        <taxon>Bacteroidales</taxon>
        <taxon>Candidatus Limisoma</taxon>
    </lineage>
</organism>
<name>A0A9D9IQL0_9BACT</name>
<accession>A0A9D9IQL0</accession>
<evidence type="ECO:0000256" key="1">
    <source>
        <dbReference type="SAM" id="SignalP"/>
    </source>
</evidence>
<sequence>MRKLLAIILFAVVAVAAVNSFAADKKFKPEKPDMEEIRKSVSDPASPYYYKRLWRKFVSNDTDMTMQDYRHFYLGYVFQEDYNPYRISEFANKIQPLYYKQSHTQAECDTIIKYAELSLADNPFDLNQMQFFIYALRTKKKFARASIWQYRLNHILEAILSTGLGKKDNPWVVISPVHEYNIVNFMGLVAVDHQELDDSIDYIIVDKVDNKTPDGYYFDVSNIIDVYNKKFKE</sequence>
<dbReference type="EMBL" id="JADIMC010000064">
    <property type="protein sequence ID" value="MBO8476466.1"/>
    <property type="molecule type" value="Genomic_DNA"/>
</dbReference>
<dbReference type="AlphaFoldDB" id="A0A9D9IQL0"/>
<protein>
    <submittedName>
        <fullName evidence="2">DUF4919 domain-containing protein</fullName>
    </submittedName>
</protein>
<feature type="chain" id="PRO_5039326020" evidence="1">
    <location>
        <begin position="23"/>
        <end position="233"/>
    </location>
</feature>
<dbReference type="InterPro" id="IPR032578">
    <property type="entry name" value="DUF4919"/>
</dbReference>
<dbReference type="Pfam" id="PF16266">
    <property type="entry name" value="DUF4919"/>
    <property type="match status" value="1"/>
</dbReference>
<reference evidence="2" key="1">
    <citation type="submission" date="2020-10" db="EMBL/GenBank/DDBJ databases">
        <authorList>
            <person name="Gilroy R."/>
        </authorList>
    </citation>
    <scope>NUCLEOTIDE SEQUENCE</scope>
    <source>
        <strain evidence="2">6919</strain>
    </source>
</reference>
<evidence type="ECO:0000313" key="3">
    <source>
        <dbReference type="Proteomes" id="UP000823598"/>
    </source>
</evidence>
<proteinExistence type="predicted"/>
<comment type="caution">
    <text evidence="2">The sequence shown here is derived from an EMBL/GenBank/DDBJ whole genome shotgun (WGS) entry which is preliminary data.</text>
</comment>